<evidence type="ECO:0000259" key="8">
    <source>
        <dbReference type="Pfam" id="PF12704"/>
    </source>
</evidence>
<name>A0A291QUW3_9BACT</name>
<evidence type="ECO:0000256" key="2">
    <source>
        <dbReference type="ARBA" id="ARBA00022475"/>
    </source>
</evidence>
<gene>
    <name evidence="9" type="ORF">COR50_11410</name>
</gene>
<feature type="transmembrane region" description="Helical" evidence="6">
    <location>
        <begin position="329"/>
        <end position="356"/>
    </location>
</feature>
<feature type="transmembrane region" description="Helical" evidence="6">
    <location>
        <begin position="376"/>
        <end position="399"/>
    </location>
</feature>
<dbReference type="RefSeq" id="WP_098194102.1">
    <property type="nucleotide sequence ID" value="NZ_CP023777.1"/>
</dbReference>
<evidence type="ECO:0000256" key="3">
    <source>
        <dbReference type="ARBA" id="ARBA00022692"/>
    </source>
</evidence>
<evidence type="ECO:0000313" key="10">
    <source>
        <dbReference type="Proteomes" id="UP000220133"/>
    </source>
</evidence>
<evidence type="ECO:0000313" key="9">
    <source>
        <dbReference type="EMBL" id="ATL47725.1"/>
    </source>
</evidence>
<protein>
    <submittedName>
        <fullName evidence="9">Transporter permease</fullName>
    </submittedName>
</protein>
<feature type="transmembrane region" description="Helical" evidence="6">
    <location>
        <begin position="754"/>
        <end position="776"/>
    </location>
</feature>
<feature type="domain" description="ABC3 transporter permease C-terminal" evidence="7">
    <location>
        <begin position="289"/>
        <end position="401"/>
    </location>
</feature>
<dbReference type="InterPro" id="IPR003838">
    <property type="entry name" value="ABC3_permease_C"/>
</dbReference>
<feature type="transmembrane region" description="Helical" evidence="6">
    <location>
        <begin position="670"/>
        <end position="691"/>
    </location>
</feature>
<keyword evidence="10" id="KW-1185">Reference proteome</keyword>
<dbReference type="InterPro" id="IPR025857">
    <property type="entry name" value="MacB_PCD"/>
</dbReference>
<feature type="transmembrane region" description="Helical" evidence="6">
    <location>
        <begin position="420"/>
        <end position="444"/>
    </location>
</feature>
<dbReference type="PANTHER" id="PTHR30572">
    <property type="entry name" value="MEMBRANE COMPONENT OF TRANSPORTER-RELATED"/>
    <property type="match status" value="1"/>
</dbReference>
<proteinExistence type="predicted"/>
<keyword evidence="3 6" id="KW-0812">Transmembrane</keyword>
<feature type="transmembrane region" description="Helical" evidence="6">
    <location>
        <begin position="20"/>
        <end position="41"/>
    </location>
</feature>
<reference evidence="9 10" key="1">
    <citation type="submission" date="2017-10" db="EMBL/GenBank/DDBJ databases">
        <title>Paenichitinophaga pekingensis gen. nov., sp. nov., isolated from activated sludge.</title>
        <authorList>
            <person name="Jin D."/>
            <person name="Kong X."/>
            <person name="Deng Y."/>
            <person name="Bai Z."/>
        </authorList>
    </citation>
    <scope>NUCLEOTIDE SEQUENCE [LARGE SCALE GENOMIC DNA]</scope>
    <source>
        <strain evidence="9 10">13</strain>
    </source>
</reference>
<evidence type="ECO:0000259" key="7">
    <source>
        <dbReference type="Pfam" id="PF02687"/>
    </source>
</evidence>
<evidence type="ECO:0000256" key="6">
    <source>
        <dbReference type="SAM" id="Phobius"/>
    </source>
</evidence>
<sequence length="790" mass="88552">MLKHNFKIILRNFKRFKRTFIINLIGLSTGLASALFLFLWITSELRVDKFHENDQRLFQVMGNVEREGRINTLANTGGGLGEALKRDMPEVEYAVTMIPPAWFQKFNILNGNNAVGAVGNFVSKDFFKAFSYRIVQGNTSGILNDKQAIVLSKRLAKKIFNTTDNVVGKVLQWRWLSFTKPCTVTGVYDDFPPESSYQFDFVLSLDAWKDIVPVTGDVSSGPFNTFLVLKDGTNTGRFNEKLAAYLKDKFSGSTTTLFLRKYSDAYLYGKYENGVQAGGKIEYVRLFAIIAIFILAIACINFMNLSTARAIRRMKEIGVKKALGAERHALIFQFLGESILMSFISLVVALILVAIFLPQFDEIIGKHIDVKIDMKFILSILGIAGFVGLVAGSYPAFYLSRFKIISVLKGTSDRSPGAIWVRKGLVAFQFAISIIFIVAAMVVYNQMKFVQSQQPGYDKDNVIYFEMEGRVAEQTESFLAELKNIPGVINASSIQQKIILPTTQPGPGVRWDGKNLDDKIRFYKMPVNYDLLETLGIKMAEGRSFSRSFGSDTAGVVLNEAAVKVMELTDPIGKQIDMDGVPRKILGIAKNFHFNSFHEGIKPFIFWLDPKGTALVMVKVKKGVETAAIHSIKDFYSKFNPGFSFDYKFLDEDYQRQYASERLVARLSKYFTGLAIIISCLGLFGLATFTVEKKVKEIGIRKVMGASESNIVFLLSADFTKTILLSIIIALPLSYILTSNWLNDFAYRIKLTPLYFIVAALLALLTAWFTIGVQVIKAARVNPLNCLKDE</sequence>
<comment type="subcellular location">
    <subcellularLocation>
        <location evidence="1">Cell membrane</location>
        <topology evidence="1">Multi-pass membrane protein</topology>
    </subcellularLocation>
</comment>
<dbReference type="GO" id="GO:0022857">
    <property type="term" value="F:transmembrane transporter activity"/>
    <property type="evidence" value="ECO:0007669"/>
    <property type="project" value="TreeGrafter"/>
</dbReference>
<dbReference type="Proteomes" id="UP000220133">
    <property type="component" value="Chromosome"/>
</dbReference>
<dbReference type="InterPro" id="IPR050250">
    <property type="entry name" value="Macrolide_Exporter_MacB"/>
</dbReference>
<dbReference type="EMBL" id="CP023777">
    <property type="protein sequence ID" value="ATL47725.1"/>
    <property type="molecule type" value="Genomic_DNA"/>
</dbReference>
<accession>A0A291QUW3</accession>
<organism evidence="9 10">
    <name type="scientific">Chitinophaga caeni</name>
    <dbReference type="NCBI Taxonomy" id="2029983"/>
    <lineage>
        <taxon>Bacteria</taxon>
        <taxon>Pseudomonadati</taxon>
        <taxon>Bacteroidota</taxon>
        <taxon>Chitinophagia</taxon>
        <taxon>Chitinophagales</taxon>
        <taxon>Chitinophagaceae</taxon>
        <taxon>Chitinophaga</taxon>
    </lineage>
</organism>
<evidence type="ECO:0000256" key="1">
    <source>
        <dbReference type="ARBA" id="ARBA00004651"/>
    </source>
</evidence>
<dbReference type="Pfam" id="PF02687">
    <property type="entry name" value="FtsX"/>
    <property type="match status" value="2"/>
</dbReference>
<dbReference type="Pfam" id="PF12704">
    <property type="entry name" value="MacB_PCD"/>
    <property type="match status" value="2"/>
</dbReference>
<dbReference type="OrthoDB" id="5933722at2"/>
<feature type="domain" description="ABC3 transporter permease C-terminal" evidence="7">
    <location>
        <begin position="671"/>
        <end position="783"/>
    </location>
</feature>
<dbReference type="KEGG" id="cbae:COR50_11410"/>
<dbReference type="AlphaFoldDB" id="A0A291QUW3"/>
<feature type="domain" description="MacB-like periplasmic core" evidence="8">
    <location>
        <begin position="431"/>
        <end position="629"/>
    </location>
</feature>
<keyword evidence="5 6" id="KW-0472">Membrane</keyword>
<evidence type="ECO:0000256" key="4">
    <source>
        <dbReference type="ARBA" id="ARBA00022989"/>
    </source>
</evidence>
<dbReference type="GO" id="GO:0005886">
    <property type="term" value="C:plasma membrane"/>
    <property type="evidence" value="ECO:0007669"/>
    <property type="project" value="UniProtKB-SubCell"/>
</dbReference>
<feature type="transmembrane region" description="Helical" evidence="6">
    <location>
        <begin position="286"/>
        <end position="308"/>
    </location>
</feature>
<evidence type="ECO:0000256" key="5">
    <source>
        <dbReference type="ARBA" id="ARBA00023136"/>
    </source>
</evidence>
<dbReference type="PANTHER" id="PTHR30572:SF18">
    <property type="entry name" value="ABC-TYPE MACROLIDE FAMILY EXPORT SYSTEM PERMEASE COMPONENT 2"/>
    <property type="match status" value="1"/>
</dbReference>
<keyword evidence="2" id="KW-1003">Cell membrane</keyword>
<feature type="domain" description="MacB-like periplasmic core" evidence="8">
    <location>
        <begin position="21"/>
        <end position="244"/>
    </location>
</feature>
<keyword evidence="4 6" id="KW-1133">Transmembrane helix</keyword>
<feature type="transmembrane region" description="Helical" evidence="6">
    <location>
        <begin position="711"/>
        <end position="734"/>
    </location>
</feature>